<dbReference type="GO" id="GO:0034719">
    <property type="term" value="C:SMN-Sm protein complex"/>
    <property type="evidence" value="ECO:0007669"/>
    <property type="project" value="TreeGrafter"/>
</dbReference>
<keyword evidence="5 9" id="KW-0694">RNA-binding</keyword>
<dbReference type="GO" id="GO:0003723">
    <property type="term" value="F:RNA binding"/>
    <property type="evidence" value="ECO:0007669"/>
    <property type="project" value="UniProtKB-UniRule"/>
</dbReference>
<dbReference type="SMART" id="SM00651">
    <property type="entry name" value="Sm"/>
    <property type="match status" value="1"/>
</dbReference>
<dbReference type="GO" id="GO:0005687">
    <property type="term" value="C:U4 snRNP"/>
    <property type="evidence" value="ECO:0007669"/>
    <property type="project" value="TreeGrafter"/>
</dbReference>
<evidence type="ECO:0000256" key="5">
    <source>
        <dbReference type="ARBA" id="ARBA00022884"/>
    </source>
</evidence>
<dbReference type="PANTHER" id="PTHR10553:SF2">
    <property type="entry name" value="SMALL NUCLEAR RIBONUCLEOPROTEIN G"/>
    <property type="match status" value="1"/>
</dbReference>
<evidence type="ECO:0000256" key="8">
    <source>
        <dbReference type="ARBA" id="ARBA00023274"/>
    </source>
</evidence>
<proteinExistence type="inferred from homology"/>
<name>A0AAD8FPM4_BIOPF</name>
<comment type="similarity">
    <text evidence="2 9">Belongs to the snRNP Sm proteins family.</text>
</comment>
<evidence type="ECO:0000256" key="3">
    <source>
        <dbReference type="ARBA" id="ARBA00022664"/>
    </source>
</evidence>
<dbReference type="PANTHER" id="PTHR10553">
    <property type="entry name" value="SMALL NUCLEAR RIBONUCLEOPROTEIN"/>
    <property type="match status" value="1"/>
</dbReference>
<feature type="chain" id="PRO_5042240448" description="Small nuclear ribonucleoprotein G" evidence="10">
    <location>
        <begin position="18"/>
        <end position="97"/>
    </location>
</feature>
<protein>
    <recommendedName>
        <fullName evidence="9">Small nuclear ribonucleoprotein G</fullName>
        <shortName evidence="9">snRNP-G</shortName>
    </recommendedName>
</protein>
<reference evidence="12" key="2">
    <citation type="submission" date="2023-04" db="EMBL/GenBank/DDBJ databases">
        <authorList>
            <person name="Bu L."/>
            <person name="Lu L."/>
            <person name="Laidemitt M.R."/>
            <person name="Zhang S.M."/>
            <person name="Mutuku M."/>
            <person name="Mkoji G."/>
            <person name="Steinauer M."/>
            <person name="Loker E.S."/>
        </authorList>
    </citation>
    <scope>NUCLEOTIDE SEQUENCE</scope>
    <source>
        <strain evidence="12">KasaAsao</strain>
        <tissue evidence="12">Whole Snail</tissue>
    </source>
</reference>
<evidence type="ECO:0000256" key="4">
    <source>
        <dbReference type="ARBA" id="ARBA00022728"/>
    </source>
</evidence>
<comment type="function">
    <text evidence="9">Plays a role in pre-mRNA splicing.</text>
</comment>
<reference evidence="12" key="1">
    <citation type="journal article" date="2023" name="PLoS Negl. Trop. Dis.">
        <title>A genome sequence for Biomphalaria pfeifferi, the major vector snail for the human-infecting parasite Schistosoma mansoni.</title>
        <authorList>
            <person name="Bu L."/>
            <person name="Lu L."/>
            <person name="Laidemitt M.R."/>
            <person name="Zhang S.M."/>
            <person name="Mutuku M."/>
            <person name="Mkoji G."/>
            <person name="Steinauer M."/>
            <person name="Loker E.S."/>
        </authorList>
    </citation>
    <scope>NUCLEOTIDE SEQUENCE</scope>
    <source>
        <strain evidence="12">KasaAsao</strain>
    </source>
</reference>
<dbReference type="CDD" id="cd01719">
    <property type="entry name" value="Sm_G"/>
    <property type="match status" value="1"/>
</dbReference>
<evidence type="ECO:0000313" key="13">
    <source>
        <dbReference type="Proteomes" id="UP001233172"/>
    </source>
</evidence>
<dbReference type="GO" id="GO:0000387">
    <property type="term" value="P:spliceosomal snRNP assembly"/>
    <property type="evidence" value="ECO:0007669"/>
    <property type="project" value="UniProtKB-UniRule"/>
</dbReference>
<evidence type="ECO:0000313" key="12">
    <source>
        <dbReference type="EMBL" id="KAK0070401.1"/>
    </source>
</evidence>
<dbReference type="GO" id="GO:0071011">
    <property type="term" value="C:precatalytic spliceosome"/>
    <property type="evidence" value="ECO:0007669"/>
    <property type="project" value="TreeGrafter"/>
</dbReference>
<evidence type="ECO:0000256" key="9">
    <source>
        <dbReference type="RuleBase" id="RU365052"/>
    </source>
</evidence>
<keyword evidence="7 9" id="KW-0539">Nucleus</keyword>
<dbReference type="GO" id="GO:0071004">
    <property type="term" value="C:U2-type prespliceosome"/>
    <property type="evidence" value="ECO:0007669"/>
    <property type="project" value="TreeGrafter"/>
</dbReference>
<keyword evidence="6 9" id="KW-0508">mRNA splicing</keyword>
<dbReference type="Gene3D" id="2.30.30.100">
    <property type="match status" value="1"/>
</dbReference>
<evidence type="ECO:0000256" key="2">
    <source>
        <dbReference type="ARBA" id="ARBA00006850"/>
    </source>
</evidence>
<dbReference type="GO" id="GO:0005689">
    <property type="term" value="C:U12-type spliceosomal complex"/>
    <property type="evidence" value="ECO:0007669"/>
    <property type="project" value="TreeGrafter"/>
</dbReference>
<gene>
    <name evidence="12" type="ORF">Bpfe_000384</name>
</gene>
<dbReference type="AlphaFoldDB" id="A0AAD8FPM4"/>
<dbReference type="FunFam" id="2.30.30.100:FF:000023">
    <property type="entry name" value="Small nuclear ribonucleoprotein G"/>
    <property type="match status" value="1"/>
</dbReference>
<sequence length="97" mass="11038">MILWLLIVALTFKPELFIVCNLGCRIKLSLWLYMEKVLTLKLNGNRKVTGTLRGFDPFMNLVVDDAVEETKSGEKRNVGMVVIRGNSVVLLESQERI</sequence>
<keyword evidence="10" id="KW-0732">Signal</keyword>
<dbReference type="GO" id="GO:0005682">
    <property type="term" value="C:U5 snRNP"/>
    <property type="evidence" value="ECO:0007669"/>
    <property type="project" value="TreeGrafter"/>
</dbReference>
<feature type="signal peptide" evidence="10">
    <location>
        <begin position="1"/>
        <end position="17"/>
    </location>
</feature>
<evidence type="ECO:0000256" key="7">
    <source>
        <dbReference type="ARBA" id="ARBA00023242"/>
    </source>
</evidence>
<dbReference type="InterPro" id="IPR001163">
    <property type="entry name" value="Sm_dom_euk/arc"/>
</dbReference>
<keyword evidence="3 9" id="KW-0507">mRNA processing</keyword>
<dbReference type="GO" id="GO:0005685">
    <property type="term" value="C:U1 snRNP"/>
    <property type="evidence" value="ECO:0007669"/>
    <property type="project" value="TreeGrafter"/>
</dbReference>
<dbReference type="Proteomes" id="UP001233172">
    <property type="component" value="Unassembled WGS sequence"/>
</dbReference>
<dbReference type="InterPro" id="IPR044641">
    <property type="entry name" value="Lsm7/SmG-like"/>
</dbReference>
<dbReference type="SUPFAM" id="SSF50182">
    <property type="entry name" value="Sm-like ribonucleoproteins"/>
    <property type="match status" value="1"/>
</dbReference>
<feature type="domain" description="Sm" evidence="11">
    <location>
        <begin position="25"/>
        <end position="97"/>
    </location>
</feature>
<comment type="caution">
    <text evidence="12">The sequence shown here is derived from an EMBL/GenBank/DDBJ whole genome shotgun (WGS) entry which is preliminary data.</text>
</comment>
<dbReference type="GO" id="GO:0005686">
    <property type="term" value="C:U2 snRNP"/>
    <property type="evidence" value="ECO:0007669"/>
    <property type="project" value="TreeGrafter"/>
</dbReference>
<dbReference type="PROSITE" id="PS52002">
    <property type="entry name" value="SM"/>
    <property type="match status" value="1"/>
</dbReference>
<evidence type="ECO:0000256" key="1">
    <source>
        <dbReference type="ARBA" id="ARBA00004123"/>
    </source>
</evidence>
<dbReference type="InterPro" id="IPR010920">
    <property type="entry name" value="LSM_dom_sf"/>
</dbReference>
<dbReference type="GO" id="GO:0043186">
    <property type="term" value="C:P granule"/>
    <property type="evidence" value="ECO:0007669"/>
    <property type="project" value="TreeGrafter"/>
</dbReference>
<keyword evidence="13" id="KW-1185">Reference proteome</keyword>
<evidence type="ECO:0000256" key="6">
    <source>
        <dbReference type="ARBA" id="ARBA00023187"/>
    </source>
</evidence>
<keyword evidence="8 9" id="KW-0687">Ribonucleoprotein</keyword>
<dbReference type="Pfam" id="PF01423">
    <property type="entry name" value="LSM"/>
    <property type="match status" value="1"/>
</dbReference>
<accession>A0AAD8FPM4</accession>
<organism evidence="12 13">
    <name type="scientific">Biomphalaria pfeifferi</name>
    <name type="common">Bloodfluke planorb</name>
    <name type="synonym">Freshwater snail</name>
    <dbReference type="NCBI Taxonomy" id="112525"/>
    <lineage>
        <taxon>Eukaryota</taxon>
        <taxon>Metazoa</taxon>
        <taxon>Spiralia</taxon>
        <taxon>Lophotrochozoa</taxon>
        <taxon>Mollusca</taxon>
        <taxon>Gastropoda</taxon>
        <taxon>Heterobranchia</taxon>
        <taxon>Euthyneura</taxon>
        <taxon>Panpulmonata</taxon>
        <taxon>Hygrophila</taxon>
        <taxon>Lymnaeoidea</taxon>
        <taxon>Planorbidae</taxon>
        <taxon>Biomphalaria</taxon>
    </lineage>
</organism>
<keyword evidence="4 9" id="KW-0747">Spliceosome</keyword>
<comment type="subcellular location">
    <subcellularLocation>
        <location evidence="1 9">Nucleus</location>
    </subcellularLocation>
</comment>
<evidence type="ECO:0000259" key="11">
    <source>
        <dbReference type="PROSITE" id="PS52002"/>
    </source>
</evidence>
<dbReference type="InterPro" id="IPR047575">
    <property type="entry name" value="Sm"/>
</dbReference>
<dbReference type="EMBL" id="JASAOG010000001">
    <property type="protein sequence ID" value="KAK0070401.1"/>
    <property type="molecule type" value="Genomic_DNA"/>
</dbReference>
<evidence type="ECO:0000256" key="10">
    <source>
        <dbReference type="SAM" id="SignalP"/>
    </source>
</evidence>
<dbReference type="InterPro" id="IPR034098">
    <property type="entry name" value="Sm_G"/>
</dbReference>
<dbReference type="GO" id="GO:0071013">
    <property type="term" value="C:catalytic step 2 spliceosome"/>
    <property type="evidence" value="ECO:0007669"/>
    <property type="project" value="TreeGrafter"/>
</dbReference>
<dbReference type="GO" id="GO:0097526">
    <property type="term" value="C:spliceosomal tri-snRNP complex"/>
    <property type="evidence" value="ECO:0007669"/>
    <property type="project" value="TreeGrafter"/>
</dbReference>